<organism evidence="1 2">
    <name type="scientific">Alligator mississippiensis</name>
    <name type="common">American alligator</name>
    <dbReference type="NCBI Taxonomy" id="8496"/>
    <lineage>
        <taxon>Eukaryota</taxon>
        <taxon>Metazoa</taxon>
        <taxon>Chordata</taxon>
        <taxon>Craniata</taxon>
        <taxon>Vertebrata</taxon>
        <taxon>Euteleostomi</taxon>
        <taxon>Archelosauria</taxon>
        <taxon>Archosauria</taxon>
        <taxon>Crocodylia</taxon>
        <taxon>Alligatoridae</taxon>
        <taxon>Alligatorinae</taxon>
        <taxon>Alligator</taxon>
    </lineage>
</organism>
<evidence type="ECO:0000313" key="1">
    <source>
        <dbReference type="EMBL" id="KYO40423.1"/>
    </source>
</evidence>
<evidence type="ECO:0000313" key="2">
    <source>
        <dbReference type="Proteomes" id="UP000050525"/>
    </source>
</evidence>
<reference evidence="1 2" key="1">
    <citation type="journal article" date="2012" name="Genome Biol.">
        <title>Sequencing three crocodilian genomes to illuminate the evolution of archosaurs and amniotes.</title>
        <authorList>
            <person name="St John J.A."/>
            <person name="Braun E.L."/>
            <person name="Isberg S.R."/>
            <person name="Miles L.G."/>
            <person name="Chong A.Y."/>
            <person name="Gongora J."/>
            <person name="Dalzell P."/>
            <person name="Moran C."/>
            <person name="Bed'hom B."/>
            <person name="Abzhanov A."/>
            <person name="Burgess S.C."/>
            <person name="Cooksey A.M."/>
            <person name="Castoe T.A."/>
            <person name="Crawford N.G."/>
            <person name="Densmore L.D."/>
            <person name="Drew J.C."/>
            <person name="Edwards S.V."/>
            <person name="Faircloth B.C."/>
            <person name="Fujita M.K."/>
            <person name="Greenwold M.J."/>
            <person name="Hoffmann F.G."/>
            <person name="Howard J.M."/>
            <person name="Iguchi T."/>
            <person name="Janes D.E."/>
            <person name="Khan S.Y."/>
            <person name="Kohno S."/>
            <person name="de Koning A.J."/>
            <person name="Lance S.L."/>
            <person name="McCarthy F.M."/>
            <person name="McCormack J.E."/>
            <person name="Merchant M.E."/>
            <person name="Peterson D.G."/>
            <person name="Pollock D.D."/>
            <person name="Pourmand N."/>
            <person name="Raney B.J."/>
            <person name="Roessler K.A."/>
            <person name="Sanford J.R."/>
            <person name="Sawyer R.H."/>
            <person name="Schmidt C.J."/>
            <person name="Triplett E.W."/>
            <person name="Tuberville T.D."/>
            <person name="Venegas-Anaya M."/>
            <person name="Howard J.T."/>
            <person name="Jarvis E.D."/>
            <person name="Guillette L.J.Jr."/>
            <person name="Glenn T.C."/>
            <person name="Green R.E."/>
            <person name="Ray D.A."/>
        </authorList>
    </citation>
    <scope>NUCLEOTIDE SEQUENCE [LARGE SCALE GENOMIC DNA]</scope>
    <source>
        <strain evidence="1">KSC_2009_1</strain>
    </source>
</reference>
<name>A0A151NUK4_ALLMI</name>
<dbReference type="Proteomes" id="UP000050525">
    <property type="component" value="Unassembled WGS sequence"/>
</dbReference>
<gene>
    <name evidence="1" type="ORF">Y1Q_0013238</name>
</gene>
<protein>
    <submittedName>
        <fullName evidence="1">Uncharacterized protein</fullName>
    </submittedName>
</protein>
<proteinExistence type="predicted"/>
<comment type="caution">
    <text evidence="1">The sequence shown here is derived from an EMBL/GenBank/DDBJ whole genome shotgun (WGS) entry which is preliminary data.</text>
</comment>
<dbReference type="EMBL" id="AKHW03001930">
    <property type="protein sequence ID" value="KYO40423.1"/>
    <property type="molecule type" value="Genomic_DNA"/>
</dbReference>
<sequence>MLRVQNGAGITEGYLRLPTQSQQMCYPRDASFPHGCLCSKNKPAMIVKRENKDHTNGYRHLSNLDA</sequence>
<keyword evidence="2" id="KW-1185">Reference proteome</keyword>
<dbReference type="AlphaFoldDB" id="A0A151NUK4"/>
<accession>A0A151NUK4</accession>